<evidence type="ECO:0000259" key="1">
    <source>
        <dbReference type="Pfam" id="PF01261"/>
    </source>
</evidence>
<keyword evidence="3" id="KW-1185">Reference proteome</keyword>
<dbReference type="InterPro" id="IPR013022">
    <property type="entry name" value="Xyl_isomerase-like_TIM-brl"/>
</dbReference>
<sequence>MKRIGARAHDYGTLPAGDLAATLQKNGFCCAQVALNKAIQGLDLKPGDLNPGLAWQVGRGFADHGVQIAVLGCYINPVNPDDAQRGELLRFFKDHLRFVGDMGGSLVGLETGTPNVDYAPDPNTGSEETFQALVRSIAELVETAEACGAKVAVEGVVSHTISTPEKMKRLIDEIRSPAMVVIHDPVNFINAGNFEEEARLIEEPFQLYGDRIAIIHAKDYTVEGGEYKQVATGLGRMDYGRLCGLIAKSKPGISVLLEDSGPDVVDICHAHLNKHWPS</sequence>
<evidence type="ECO:0000313" key="2">
    <source>
        <dbReference type="EMBL" id="MBC2605316.1"/>
    </source>
</evidence>
<keyword evidence="2" id="KW-0413">Isomerase</keyword>
<feature type="domain" description="Xylose isomerase-like TIM barrel" evidence="1">
    <location>
        <begin position="54"/>
        <end position="260"/>
    </location>
</feature>
<dbReference type="InterPro" id="IPR050312">
    <property type="entry name" value="IolE/XylAMocC-like"/>
</dbReference>
<dbReference type="RefSeq" id="WP_185659199.1">
    <property type="nucleotide sequence ID" value="NZ_CAWPOO010000006.1"/>
</dbReference>
<dbReference type="Gene3D" id="3.20.20.150">
    <property type="entry name" value="Divalent-metal-dependent TIM barrel enzymes"/>
    <property type="match status" value="1"/>
</dbReference>
<proteinExistence type="predicted"/>
<dbReference type="Proteomes" id="UP000526501">
    <property type="component" value="Unassembled WGS sequence"/>
</dbReference>
<protein>
    <submittedName>
        <fullName evidence="2">Sugar phosphate isomerase/epimerase</fullName>
    </submittedName>
</protein>
<gene>
    <name evidence="2" type="ORF">H5P27_04585</name>
</gene>
<organism evidence="2 3">
    <name type="scientific">Pelagicoccus albus</name>
    <dbReference type="NCBI Taxonomy" id="415222"/>
    <lineage>
        <taxon>Bacteria</taxon>
        <taxon>Pseudomonadati</taxon>
        <taxon>Verrucomicrobiota</taxon>
        <taxon>Opitutia</taxon>
        <taxon>Puniceicoccales</taxon>
        <taxon>Pelagicoccaceae</taxon>
        <taxon>Pelagicoccus</taxon>
    </lineage>
</organism>
<dbReference type="SUPFAM" id="SSF51658">
    <property type="entry name" value="Xylose isomerase-like"/>
    <property type="match status" value="1"/>
</dbReference>
<dbReference type="EMBL" id="JACHVC010000006">
    <property type="protein sequence ID" value="MBC2605316.1"/>
    <property type="molecule type" value="Genomic_DNA"/>
</dbReference>
<dbReference type="GO" id="GO:0016853">
    <property type="term" value="F:isomerase activity"/>
    <property type="evidence" value="ECO:0007669"/>
    <property type="project" value="UniProtKB-KW"/>
</dbReference>
<name>A0A7X1E7L3_9BACT</name>
<dbReference type="PANTHER" id="PTHR12110">
    <property type="entry name" value="HYDROXYPYRUVATE ISOMERASE"/>
    <property type="match status" value="1"/>
</dbReference>
<accession>A0A7X1E7L3</accession>
<dbReference type="Pfam" id="PF01261">
    <property type="entry name" value="AP_endonuc_2"/>
    <property type="match status" value="1"/>
</dbReference>
<reference evidence="2 3" key="1">
    <citation type="submission" date="2020-07" db="EMBL/GenBank/DDBJ databases">
        <authorList>
            <person name="Feng X."/>
        </authorList>
    </citation>
    <scope>NUCLEOTIDE SEQUENCE [LARGE SCALE GENOMIC DNA]</scope>
    <source>
        <strain evidence="2 3">JCM23202</strain>
    </source>
</reference>
<dbReference type="InterPro" id="IPR036237">
    <property type="entry name" value="Xyl_isomerase-like_sf"/>
</dbReference>
<dbReference type="PANTHER" id="PTHR12110:SF21">
    <property type="entry name" value="XYLOSE ISOMERASE-LIKE TIM BARREL DOMAIN-CONTAINING PROTEIN"/>
    <property type="match status" value="1"/>
</dbReference>
<evidence type="ECO:0000313" key="3">
    <source>
        <dbReference type="Proteomes" id="UP000526501"/>
    </source>
</evidence>
<dbReference type="AlphaFoldDB" id="A0A7X1E7L3"/>
<comment type="caution">
    <text evidence="2">The sequence shown here is derived from an EMBL/GenBank/DDBJ whole genome shotgun (WGS) entry which is preliminary data.</text>
</comment>